<dbReference type="PANTHER" id="PTHR35861:SF1">
    <property type="entry name" value="PHAGE TAIL SHEATH PROTEIN"/>
    <property type="match status" value="1"/>
</dbReference>
<reference evidence="3 4" key="1">
    <citation type="submission" date="2018-11" db="EMBL/GenBank/DDBJ databases">
        <authorList>
            <person name="Zhou Z."/>
            <person name="Wang G."/>
        </authorList>
    </citation>
    <scope>NUCLEOTIDE SEQUENCE [LARGE SCALE GENOMIC DNA]</scope>
    <source>
        <strain evidence="3 4">KCTC52004</strain>
    </source>
</reference>
<protein>
    <submittedName>
        <fullName evidence="3">Phage tail protein</fullName>
    </submittedName>
</protein>
<sequence length="669" mass="73599">MALATKIPGVYVEEISKFPPSIAEVETAIPAFIGHTEKAKQYTPDDLRMIPKKISSMLDFEVFFGGANKPVVNSVTINPETREVTDASITYKNYLYDSLQLFYTNGGGVCYIVSIGSFNDDFDKGKFLDGLTKIKEEDEPTILLFPDAVNLSQADFKDVQQAALMQCGELMDRVTILDIKEGDELGERFRDDIGMTYLKYGAAYTPWLKANLTESLDFSDVFDKLRDSEGKKVLFTDFVSADEAAGLSKRLEDIAFDNQALTTLSDTIAALNKAYSDQRKAYLAAVNTHKTAANPGTTDVNIVKAFRNLLGTVYKAASALEGAAETIKDSTLQTSLITRITNSLVGKYTELIQWEFALAKTAAFENAAELNDYESLFGVDATYAPNTVPKAEYWGKDNESIFKTADSNTVIVADATYEELLTPTVTTNLKDIDAALGKLGAEIVAEGLNSAKTINEALEAKSNAYKILLKSIESQSGVIPPSGAIAGLYCLTDNTRGVWKAPANISIGGINGVSRRFRNDELENLNIDVNAGKSINAIRPITGQGTMVMGARTLAGNDKEWRYVPVRRFYNFVEESTKKSTQWAVFEPNDANLWLKVKTMVENFLYNLWRQGALAGAKPEHAYYVACGLGQTMTSQDILDGKLNIEIGMAVVRPAEFIVLRFFHKLQES</sequence>
<dbReference type="InterPro" id="IPR052042">
    <property type="entry name" value="Tail_sheath_structural"/>
</dbReference>
<evidence type="ECO:0000313" key="4">
    <source>
        <dbReference type="Proteomes" id="UP000271925"/>
    </source>
</evidence>
<comment type="caution">
    <text evidence="3">The sequence shown here is derived from an EMBL/GenBank/DDBJ whole genome shotgun (WGS) entry which is preliminary data.</text>
</comment>
<accession>A0A3P1C2Z4</accession>
<dbReference type="AlphaFoldDB" id="A0A3P1C2Z4"/>
<gene>
    <name evidence="3" type="ORF">EHT25_08270</name>
</gene>
<dbReference type="Gene3D" id="3.40.50.11780">
    <property type="match status" value="1"/>
</dbReference>
<dbReference type="EMBL" id="RQJO01000007">
    <property type="protein sequence ID" value="RRB07755.1"/>
    <property type="molecule type" value="Genomic_DNA"/>
</dbReference>
<comment type="similarity">
    <text evidence="1">Belongs to the myoviridae tail sheath protein family.</text>
</comment>
<keyword evidence="4" id="KW-1185">Reference proteome</keyword>
<dbReference type="Pfam" id="PF17482">
    <property type="entry name" value="Phage_sheath_1C"/>
    <property type="match status" value="1"/>
</dbReference>
<dbReference type="InterPro" id="IPR020287">
    <property type="entry name" value="Tail_sheath_C"/>
</dbReference>
<dbReference type="PANTHER" id="PTHR35861">
    <property type="match status" value="1"/>
</dbReference>
<name>A0A3P1C2Z4_9BACT</name>
<dbReference type="OrthoDB" id="9767864at2"/>
<dbReference type="Proteomes" id="UP000271925">
    <property type="component" value="Unassembled WGS sequence"/>
</dbReference>
<evidence type="ECO:0000313" key="3">
    <source>
        <dbReference type="EMBL" id="RRB07755.1"/>
    </source>
</evidence>
<proteinExistence type="inferred from homology"/>
<feature type="domain" description="Tail sheath protein C-terminal" evidence="2">
    <location>
        <begin position="558"/>
        <end position="662"/>
    </location>
</feature>
<evidence type="ECO:0000256" key="1">
    <source>
        <dbReference type="ARBA" id="ARBA00008005"/>
    </source>
</evidence>
<organism evidence="3 4">
    <name type="scientific">Larkinella rosea</name>
    <dbReference type="NCBI Taxonomy" id="2025312"/>
    <lineage>
        <taxon>Bacteria</taxon>
        <taxon>Pseudomonadati</taxon>
        <taxon>Bacteroidota</taxon>
        <taxon>Cytophagia</taxon>
        <taxon>Cytophagales</taxon>
        <taxon>Spirosomataceae</taxon>
        <taxon>Larkinella</taxon>
    </lineage>
</organism>
<evidence type="ECO:0000259" key="2">
    <source>
        <dbReference type="Pfam" id="PF17482"/>
    </source>
</evidence>
<dbReference type="RefSeq" id="WP_124873157.1">
    <property type="nucleotide sequence ID" value="NZ_RQJO01000007.1"/>
</dbReference>